<proteinExistence type="predicted"/>
<evidence type="ECO:0000313" key="2">
    <source>
        <dbReference type="EMBL" id="VAW38596.1"/>
    </source>
</evidence>
<dbReference type="CDD" id="cd02440">
    <property type="entry name" value="AdoMet_MTases"/>
    <property type="match status" value="1"/>
</dbReference>
<dbReference type="Gene3D" id="2.20.25.110">
    <property type="entry name" value="S-adenosyl-L-methionine-dependent methyltransferases"/>
    <property type="match status" value="1"/>
</dbReference>
<dbReference type="InterPro" id="IPR025714">
    <property type="entry name" value="Methyltranfer_dom"/>
</dbReference>
<accession>A0A3B0W1Z1</accession>
<evidence type="ECO:0000259" key="1">
    <source>
        <dbReference type="Pfam" id="PF13847"/>
    </source>
</evidence>
<dbReference type="SUPFAM" id="SSF53335">
    <property type="entry name" value="S-adenosyl-L-methionine-dependent methyltransferases"/>
    <property type="match status" value="1"/>
</dbReference>
<dbReference type="AlphaFoldDB" id="A0A3B0W1Z1"/>
<reference evidence="2" key="1">
    <citation type="submission" date="2018-06" db="EMBL/GenBank/DDBJ databases">
        <authorList>
            <person name="Zhirakovskaya E."/>
        </authorList>
    </citation>
    <scope>NUCLEOTIDE SEQUENCE</scope>
</reference>
<feature type="domain" description="Methyltransferase" evidence="1">
    <location>
        <begin position="43"/>
        <end position="147"/>
    </location>
</feature>
<dbReference type="InterPro" id="IPR029063">
    <property type="entry name" value="SAM-dependent_MTases_sf"/>
</dbReference>
<dbReference type="PANTHER" id="PTHR43861">
    <property type="entry name" value="TRANS-ACONITATE 2-METHYLTRANSFERASE-RELATED"/>
    <property type="match status" value="1"/>
</dbReference>
<dbReference type="EMBL" id="UOEW01000210">
    <property type="protein sequence ID" value="VAW38596.1"/>
    <property type="molecule type" value="Genomic_DNA"/>
</dbReference>
<gene>
    <name evidence="2" type="ORF">MNBD_GAMMA01-142</name>
</gene>
<sequence>MSWYEDDELWEQFYACMFDDASFELAQAQVPMLLSLVNHPVNSVLDLGCGPGRHCLALAKMEFEVTGIDSSKYLLAKAINKAESSQLNPQFILTDMLDFQPEKKFDLIINMFNSFGYFDAQEKNQLLINQTFNNLGSTGTFIIDTVGKEILARNIEPVHLTEYSNGDLRIERPALINNMQIFSNEWILVSGNTVFRRNYQHYIYTAMELSEMCYQAGFDNVDVYGSLVGDEYTLESEGLVVVAQKTINP</sequence>
<dbReference type="Gene3D" id="3.40.50.150">
    <property type="entry name" value="Vaccinia Virus protein VP39"/>
    <property type="match status" value="1"/>
</dbReference>
<organism evidence="2">
    <name type="scientific">hydrothermal vent metagenome</name>
    <dbReference type="NCBI Taxonomy" id="652676"/>
    <lineage>
        <taxon>unclassified sequences</taxon>
        <taxon>metagenomes</taxon>
        <taxon>ecological metagenomes</taxon>
    </lineage>
</organism>
<dbReference type="Pfam" id="PF13847">
    <property type="entry name" value="Methyltransf_31"/>
    <property type="match status" value="1"/>
</dbReference>
<protein>
    <recommendedName>
        <fullName evidence="1">Methyltransferase domain-containing protein</fullName>
    </recommendedName>
</protein>
<name>A0A3B0W1Z1_9ZZZZ</name>